<sequence>MRDIQEIQVGIPRQLMEDLVPAQGTNMDLSMARQETVLGTQSPIKRGTVNLSMKGQDPALDKDRGATMSSQETAPDTLELDMDKPLLYLEAVGTGNPALVRPVTVRDIQKTQVDSP</sequence>
<organism evidence="2 3">
    <name type="scientific">Bos mutus</name>
    <name type="common">wild yak</name>
    <dbReference type="NCBI Taxonomy" id="72004"/>
    <lineage>
        <taxon>Eukaryota</taxon>
        <taxon>Metazoa</taxon>
        <taxon>Chordata</taxon>
        <taxon>Craniata</taxon>
        <taxon>Vertebrata</taxon>
        <taxon>Euteleostomi</taxon>
        <taxon>Mammalia</taxon>
        <taxon>Eutheria</taxon>
        <taxon>Laurasiatheria</taxon>
        <taxon>Artiodactyla</taxon>
        <taxon>Ruminantia</taxon>
        <taxon>Pecora</taxon>
        <taxon>Bovidae</taxon>
        <taxon>Bovinae</taxon>
        <taxon>Bos</taxon>
    </lineage>
</organism>
<evidence type="ECO:0000313" key="3">
    <source>
        <dbReference type="Proteomes" id="UP000322234"/>
    </source>
</evidence>
<dbReference type="AlphaFoldDB" id="A0A6B0S2Q2"/>
<dbReference type="EMBL" id="VBQZ03000165">
    <property type="protein sequence ID" value="MXQ96570.1"/>
    <property type="molecule type" value="Genomic_DNA"/>
</dbReference>
<gene>
    <name evidence="2" type="ORF">E5288_WYG002707</name>
</gene>
<reference evidence="2" key="1">
    <citation type="submission" date="2019-10" db="EMBL/GenBank/DDBJ databases">
        <title>The sequence and de novo assembly of the wild yak genome.</title>
        <authorList>
            <person name="Liu Y."/>
        </authorList>
    </citation>
    <scope>NUCLEOTIDE SEQUENCE [LARGE SCALE GENOMIC DNA]</scope>
    <source>
        <strain evidence="2">WY2019</strain>
    </source>
</reference>
<evidence type="ECO:0000256" key="1">
    <source>
        <dbReference type="SAM" id="MobiDB-lite"/>
    </source>
</evidence>
<feature type="region of interest" description="Disordered" evidence="1">
    <location>
        <begin position="48"/>
        <end position="76"/>
    </location>
</feature>
<proteinExistence type="predicted"/>
<comment type="caution">
    <text evidence="2">The sequence shown here is derived from an EMBL/GenBank/DDBJ whole genome shotgun (WGS) entry which is preliminary data.</text>
</comment>
<name>A0A6B0S2Q2_9CETA</name>
<dbReference type="Proteomes" id="UP000322234">
    <property type="component" value="Unassembled WGS sequence"/>
</dbReference>
<evidence type="ECO:0000313" key="2">
    <source>
        <dbReference type="EMBL" id="MXQ96570.1"/>
    </source>
</evidence>
<protein>
    <submittedName>
        <fullName evidence="2">Uncharacterized protein</fullName>
    </submittedName>
</protein>
<keyword evidence="3" id="KW-1185">Reference proteome</keyword>
<accession>A0A6B0S2Q2</accession>